<dbReference type="HOGENOM" id="CLU_171075_2_0_3"/>
<dbReference type="OrthoDB" id="516137at2"/>
<dbReference type="eggNOG" id="ENOG50343MM">
    <property type="taxonomic scope" value="Bacteria"/>
</dbReference>
<evidence type="ECO:0000256" key="1">
    <source>
        <dbReference type="SAM" id="Phobius"/>
    </source>
</evidence>
<accession>K9XZG0</accession>
<proteinExistence type="predicted"/>
<dbReference type="EMBL" id="CP003653">
    <property type="protein sequence ID" value="AFZ37913.1"/>
    <property type="molecule type" value="Genomic_DNA"/>
</dbReference>
<feature type="transmembrane region" description="Helical" evidence="1">
    <location>
        <begin position="40"/>
        <end position="63"/>
    </location>
</feature>
<name>K9XZG0_STAC7</name>
<protein>
    <recommendedName>
        <fullName evidence="4">CAB/ELIP/HLIP superfamily protein</fullName>
    </recommendedName>
</protein>
<sequence length="66" mass="7597">MENQETNNYYADQAQRKYGEFATKFQFGSNPSAEIWNGRLAMIGFLLALIIELSTGQSFIHWLGFM</sequence>
<dbReference type="STRING" id="111780.Sta7437_4445"/>
<dbReference type="Gene3D" id="1.10.3460.10">
    <property type="entry name" value="Chlorophyll a/b binding protein domain"/>
    <property type="match status" value="1"/>
</dbReference>
<reference evidence="3" key="1">
    <citation type="journal article" date="2013" name="Proc. Natl. Acad. Sci. U.S.A.">
        <title>Improving the coverage of the cyanobacterial phylum using diversity-driven genome sequencing.</title>
        <authorList>
            <person name="Shih P.M."/>
            <person name="Wu D."/>
            <person name="Latifi A."/>
            <person name="Axen S.D."/>
            <person name="Fewer D.P."/>
            <person name="Talla E."/>
            <person name="Calteau A."/>
            <person name="Cai F."/>
            <person name="Tandeau de Marsac N."/>
            <person name="Rippka R."/>
            <person name="Herdman M."/>
            <person name="Sivonen K."/>
            <person name="Coursin T."/>
            <person name="Laurent T."/>
            <person name="Goodwin L."/>
            <person name="Nolan M."/>
            <person name="Davenport K.W."/>
            <person name="Han C.S."/>
            <person name="Rubin E.M."/>
            <person name="Eisen J.A."/>
            <person name="Woyke T."/>
            <person name="Gugger M."/>
            <person name="Kerfeld C.A."/>
        </authorList>
    </citation>
    <scope>NUCLEOTIDE SEQUENCE [LARGE SCALE GENOMIC DNA]</scope>
    <source>
        <strain evidence="3">ATCC 29371 / PCC 7437</strain>
    </source>
</reference>
<evidence type="ECO:0008006" key="4">
    <source>
        <dbReference type="Google" id="ProtNLM"/>
    </source>
</evidence>
<dbReference type="Proteomes" id="UP000010473">
    <property type="component" value="Chromosome"/>
</dbReference>
<keyword evidence="3" id="KW-1185">Reference proteome</keyword>
<evidence type="ECO:0000313" key="3">
    <source>
        <dbReference type="Proteomes" id="UP000010473"/>
    </source>
</evidence>
<keyword evidence="1" id="KW-1133">Transmembrane helix</keyword>
<dbReference type="AlphaFoldDB" id="K9XZG0"/>
<keyword evidence="1" id="KW-0812">Transmembrane</keyword>
<dbReference type="RefSeq" id="WP_015195567.1">
    <property type="nucleotide sequence ID" value="NC_019748.1"/>
</dbReference>
<keyword evidence="1" id="KW-0472">Membrane</keyword>
<organism evidence="2 3">
    <name type="scientific">Stanieria cyanosphaera (strain ATCC 29371 / PCC 7437)</name>
    <dbReference type="NCBI Taxonomy" id="111780"/>
    <lineage>
        <taxon>Bacteria</taxon>
        <taxon>Bacillati</taxon>
        <taxon>Cyanobacteriota</taxon>
        <taxon>Cyanophyceae</taxon>
        <taxon>Pleurocapsales</taxon>
        <taxon>Dermocarpellaceae</taxon>
        <taxon>Stanieria</taxon>
    </lineage>
</organism>
<dbReference type="SUPFAM" id="SSF103511">
    <property type="entry name" value="Chlorophyll a-b binding protein"/>
    <property type="match status" value="1"/>
</dbReference>
<evidence type="ECO:0000313" key="2">
    <source>
        <dbReference type="EMBL" id="AFZ37913.1"/>
    </source>
</evidence>
<gene>
    <name evidence="2" type="ordered locus">Sta7437_4445</name>
</gene>
<dbReference type="KEGG" id="scs:Sta7437_4445"/>